<evidence type="ECO:0000313" key="3">
    <source>
        <dbReference type="EMBL" id="KAF5708423.1"/>
    </source>
</evidence>
<sequence>MELPTIPTPSSVAEYVISVLQASENTPYIGEPISQLQHSLQCAAQAASASPPVDEATQIAALLHDIGQYAPAKDLRKLTGGEAKNLGGQATGTSVGRVGHETLGAQFVLALGFSEKVARLVGSHVAAKRYLCAVDKGYLNKLSDASKKSLAYQGGPMSDDERDEFGADEWCKEMCQLRVWDDEAKIEGLEKPQRPATCRIRGIKDIVVGSGVAVSLAELEKSNATRRNPSVTTAQDYNVNAHTSPEESFGTLPARTIRHQANHHHFTWRVPVKHWRDMISASPTQKALQYRSAAPIVDDNYGRDESPLNLISRDIELTTTLDILTLRTQSPYMTKLFLDTVECPGITPFDPLNWKLVKQHIVHLGKSRLAISSGITAVATLCSGQVFALSTSESLSRYHSTRKNVEELLGDDKKDFDLVLVAVFLLCLFELIHSGDITPYLREPGRIFIRRLQAWVQTQTSYSELSTRIVTWLRILYSASFRGGAMGLLSERVVRLLPNFTGPTPNLRPPGDQEPEISNHLYEVLSAPIFDFYCQLQTLSGEIAKLSLYHRSRTKRQDQQEVVEHMASLKARLRALWEARCATQRQSSEHLRAQMVPRIADMISGLISICEAAYHAEFIDIGRQLGDPVSQSPDSIEALNRIKEILESDCSGYDEGKTRGINPGYLRPLFLCAIESTDKEQTSWAVEKLAGIQNRVYRGEFFSAFAKALSEAQTSNDRRVTSRYFCIWYFGITPPFL</sequence>
<evidence type="ECO:0000259" key="2">
    <source>
        <dbReference type="Pfam" id="PF01966"/>
    </source>
</evidence>
<dbReference type="Pfam" id="PF01966">
    <property type="entry name" value="HD"/>
    <property type="match status" value="1"/>
</dbReference>
<proteinExistence type="predicted"/>
<keyword evidence="4" id="KW-1185">Reference proteome</keyword>
<dbReference type="InterPro" id="IPR006674">
    <property type="entry name" value="HD_domain"/>
</dbReference>
<dbReference type="OrthoDB" id="648861at2759"/>
<evidence type="ECO:0000256" key="1">
    <source>
        <dbReference type="ARBA" id="ARBA00023242"/>
    </source>
</evidence>
<keyword evidence="1" id="KW-0539">Nucleus</keyword>
<protein>
    <submittedName>
        <fullName evidence="3">Transcriptional regulatory moc3</fullName>
    </submittedName>
</protein>
<evidence type="ECO:0000313" key="4">
    <source>
        <dbReference type="Proteomes" id="UP000544331"/>
    </source>
</evidence>
<dbReference type="NCBIfam" id="TIGR00277">
    <property type="entry name" value="HDIG"/>
    <property type="match status" value="1"/>
</dbReference>
<dbReference type="AlphaFoldDB" id="A0A8H5Y9E3"/>
<comment type="caution">
    <text evidence="3">The sequence shown here is derived from an EMBL/GenBank/DDBJ whole genome shotgun (WGS) entry which is preliminary data.</text>
</comment>
<dbReference type="InterPro" id="IPR052567">
    <property type="entry name" value="OP_Dioxygenase"/>
</dbReference>
<name>A0A8H5Y9E3_9HYPO</name>
<dbReference type="SUPFAM" id="SSF109604">
    <property type="entry name" value="HD-domain/PDEase-like"/>
    <property type="match status" value="1"/>
</dbReference>
<dbReference type="Gene3D" id="1.10.3210.10">
    <property type="entry name" value="Hypothetical protein af1432"/>
    <property type="match status" value="1"/>
</dbReference>
<reference evidence="3 4" key="1">
    <citation type="submission" date="2020-05" db="EMBL/GenBank/DDBJ databases">
        <title>Identification and distribution of gene clusters putatively required for synthesis of sphingolipid metabolism inhibitors in phylogenetically diverse species of the filamentous fungus Fusarium.</title>
        <authorList>
            <person name="Kim H.-S."/>
            <person name="Busman M."/>
            <person name="Brown D.W."/>
            <person name="Divon H."/>
            <person name="Uhlig S."/>
            <person name="Proctor R.H."/>
        </authorList>
    </citation>
    <scope>NUCLEOTIDE SEQUENCE [LARGE SCALE GENOMIC DNA]</scope>
    <source>
        <strain evidence="3 4">NRRL 66235</strain>
    </source>
</reference>
<dbReference type="EMBL" id="JAAOAN010000391">
    <property type="protein sequence ID" value="KAF5708423.1"/>
    <property type="molecule type" value="Genomic_DNA"/>
</dbReference>
<dbReference type="PANTHER" id="PTHR40202">
    <property type="match status" value="1"/>
</dbReference>
<dbReference type="PANTHER" id="PTHR40202:SF1">
    <property type="entry name" value="HD DOMAIN-CONTAINING PROTEIN"/>
    <property type="match status" value="1"/>
</dbReference>
<dbReference type="Proteomes" id="UP000544331">
    <property type="component" value="Unassembled WGS sequence"/>
</dbReference>
<gene>
    <name evidence="3" type="ORF">FMUND_10608</name>
</gene>
<dbReference type="Pfam" id="PF11951">
    <property type="entry name" value="Fungal_trans_2"/>
    <property type="match status" value="1"/>
</dbReference>
<dbReference type="InterPro" id="IPR021858">
    <property type="entry name" value="Fun_TF"/>
</dbReference>
<organism evidence="3 4">
    <name type="scientific">Fusarium mundagurra</name>
    <dbReference type="NCBI Taxonomy" id="1567541"/>
    <lineage>
        <taxon>Eukaryota</taxon>
        <taxon>Fungi</taxon>
        <taxon>Dikarya</taxon>
        <taxon>Ascomycota</taxon>
        <taxon>Pezizomycotina</taxon>
        <taxon>Sordariomycetes</taxon>
        <taxon>Hypocreomycetidae</taxon>
        <taxon>Hypocreales</taxon>
        <taxon>Nectriaceae</taxon>
        <taxon>Fusarium</taxon>
        <taxon>Fusarium fujikuroi species complex</taxon>
    </lineage>
</organism>
<accession>A0A8H5Y9E3</accession>
<feature type="domain" description="HD" evidence="2">
    <location>
        <begin position="37"/>
        <end position="126"/>
    </location>
</feature>
<dbReference type="InterPro" id="IPR006675">
    <property type="entry name" value="HDIG_dom"/>
</dbReference>